<dbReference type="AlphaFoldDB" id="T1X4X3"/>
<sequence>MHANDRRANPPALPSLQGDALLEELIAKPADKPERRGAQGIVLGTLVDLGVEGAEKAVPRVRLAGMGTMDVLCSLVPLAATDVGSTVALGFSGVDMRQAIILGLVWEPQEQRPPAPAVPRGDGRVVIEATNEIELRCGESALILSADGRIQLRGHYITSHASATQRILGGSVNVN</sequence>
<accession>T1X4X3</accession>
<dbReference type="HOGENOM" id="CLU_112468_0_0_4"/>
<dbReference type="Proteomes" id="UP000016223">
    <property type="component" value="Chromosome 1"/>
</dbReference>
<name>T1X4X3_VARPD</name>
<dbReference type="PATRIC" id="fig|1246301.3.peg.274"/>
<organism evidence="1 2">
    <name type="scientific">Variovorax paradoxus B4</name>
    <dbReference type="NCBI Taxonomy" id="1246301"/>
    <lineage>
        <taxon>Bacteria</taxon>
        <taxon>Pseudomonadati</taxon>
        <taxon>Pseudomonadota</taxon>
        <taxon>Betaproteobacteria</taxon>
        <taxon>Burkholderiales</taxon>
        <taxon>Comamonadaceae</taxon>
        <taxon>Variovorax</taxon>
    </lineage>
</organism>
<reference evidence="1 2" key="1">
    <citation type="submission" date="2012-10" db="EMBL/GenBank/DDBJ databases">
        <title>Genome sequence of Variovorax paradoxus B4.</title>
        <authorList>
            <person name="Schuldes J."/>
            <person name="Brandt U."/>
            <person name="Hiessl S."/>
            <person name="Wuebbeler J.H."/>
            <person name="Thuermer A."/>
            <person name="Steinbuechel A."/>
            <person name="Daniel R."/>
        </authorList>
    </citation>
    <scope>NUCLEOTIDE SEQUENCE [LARGE SCALE GENOMIC DNA]</scope>
    <source>
        <strain evidence="1 2">B4</strain>
    </source>
</reference>
<proteinExistence type="predicted"/>
<evidence type="ECO:0000313" key="1">
    <source>
        <dbReference type="EMBL" id="AGU47394.1"/>
    </source>
</evidence>
<dbReference type="EMBL" id="CP003911">
    <property type="protein sequence ID" value="AGU47394.1"/>
    <property type="molecule type" value="Genomic_DNA"/>
</dbReference>
<protein>
    <submittedName>
        <fullName evidence="1">Uncharacterized protein</fullName>
    </submittedName>
</protein>
<dbReference type="RefSeq" id="WP_021004962.1">
    <property type="nucleotide sequence ID" value="NC_022247.1"/>
</dbReference>
<gene>
    <name evidence="1" type="ORF">VAPA_1c02640</name>
</gene>
<evidence type="ECO:0000313" key="2">
    <source>
        <dbReference type="Proteomes" id="UP000016223"/>
    </source>
</evidence>
<dbReference type="KEGG" id="vpd:VAPA_1c02640"/>